<dbReference type="Proteomes" id="UP000664654">
    <property type="component" value="Unassembled WGS sequence"/>
</dbReference>
<evidence type="ECO:0000256" key="3">
    <source>
        <dbReference type="ARBA" id="ARBA00023163"/>
    </source>
</evidence>
<dbReference type="InterPro" id="IPR018060">
    <property type="entry name" value="HTH_AraC"/>
</dbReference>
<dbReference type="InterPro" id="IPR002818">
    <property type="entry name" value="DJ-1/PfpI"/>
</dbReference>
<sequence length="341" mass="38854">MKPIQEMNIKQVAILVTNNAVGSELMGVKDFFEYANSFWQYMYPADPHRLFECELYSVEGKQVQCSNGFILPCRPIDELQQADIMISVAAYTYSKSGLKAYLQAAQPMYAKLKQAVAGGTWVASHCSGTFSLAEAGLLDNRQATTCWWLKEVFAQRYPQVRLKFDELVVRSDNIITGGATTSFLNVCMAILEEIMGFAFANNLSKLLLMDRHRLSQQAFIDPELVIGHRDSLMEQVQQWMRQHYAEPFNLDELCDRFAVTKRTLIRRFKAATGETPLAYLQQIRVEKAKGLLQATDLPIERIVEKVGYGDPASFRKLFVNLTQLTPKAYRQRFAYQPRLSA</sequence>
<evidence type="ECO:0000259" key="4">
    <source>
        <dbReference type="PROSITE" id="PS01124"/>
    </source>
</evidence>
<dbReference type="GO" id="GO:0003700">
    <property type="term" value="F:DNA-binding transcription factor activity"/>
    <property type="evidence" value="ECO:0007669"/>
    <property type="project" value="InterPro"/>
</dbReference>
<evidence type="ECO:0000256" key="1">
    <source>
        <dbReference type="ARBA" id="ARBA00023015"/>
    </source>
</evidence>
<dbReference type="SUPFAM" id="SSF52317">
    <property type="entry name" value="Class I glutamine amidotransferase-like"/>
    <property type="match status" value="1"/>
</dbReference>
<keyword evidence="6" id="KW-1185">Reference proteome</keyword>
<accession>A0A939DP13</accession>
<dbReference type="SUPFAM" id="SSF46689">
    <property type="entry name" value="Homeodomain-like"/>
    <property type="match status" value="2"/>
</dbReference>
<dbReference type="Gene3D" id="3.40.50.880">
    <property type="match status" value="1"/>
</dbReference>
<gene>
    <name evidence="5" type="ORF">J0A66_10900</name>
</gene>
<dbReference type="PANTHER" id="PTHR43280">
    <property type="entry name" value="ARAC-FAMILY TRANSCRIPTIONAL REGULATOR"/>
    <property type="match status" value="1"/>
</dbReference>
<proteinExistence type="predicted"/>
<keyword evidence="3" id="KW-0804">Transcription</keyword>
<dbReference type="GO" id="GO:0043565">
    <property type="term" value="F:sequence-specific DNA binding"/>
    <property type="evidence" value="ECO:0007669"/>
    <property type="project" value="InterPro"/>
</dbReference>
<dbReference type="EMBL" id="JAFKCV010000005">
    <property type="protein sequence ID" value="MBN7825732.1"/>
    <property type="molecule type" value="Genomic_DNA"/>
</dbReference>
<dbReference type="InterPro" id="IPR029062">
    <property type="entry name" value="Class_I_gatase-like"/>
</dbReference>
<dbReference type="InterPro" id="IPR009057">
    <property type="entry name" value="Homeodomain-like_sf"/>
</dbReference>
<dbReference type="RefSeq" id="WP_206573845.1">
    <property type="nucleotide sequence ID" value="NZ_JAFKCV010000005.1"/>
</dbReference>
<keyword evidence="2" id="KW-0238">DNA-binding</keyword>
<organism evidence="5 6">
    <name type="scientific">Bowmanella dokdonensis</name>
    <dbReference type="NCBI Taxonomy" id="751969"/>
    <lineage>
        <taxon>Bacteria</taxon>
        <taxon>Pseudomonadati</taxon>
        <taxon>Pseudomonadota</taxon>
        <taxon>Gammaproteobacteria</taxon>
        <taxon>Alteromonadales</taxon>
        <taxon>Alteromonadaceae</taxon>
        <taxon>Bowmanella</taxon>
    </lineage>
</organism>
<dbReference type="Gene3D" id="1.10.10.60">
    <property type="entry name" value="Homeodomain-like"/>
    <property type="match status" value="1"/>
</dbReference>
<dbReference type="Pfam" id="PF01965">
    <property type="entry name" value="DJ-1_PfpI"/>
    <property type="match status" value="1"/>
</dbReference>
<evidence type="ECO:0000313" key="5">
    <source>
        <dbReference type="EMBL" id="MBN7825732.1"/>
    </source>
</evidence>
<dbReference type="Pfam" id="PF12833">
    <property type="entry name" value="HTH_18"/>
    <property type="match status" value="1"/>
</dbReference>
<feature type="domain" description="HTH araC/xylS-type" evidence="4">
    <location>
        <begin position="234"/>
        <end position="332"/>
    </location>
</feature>
<dbReference type="PROSITE" id="PS01124">
    <property type="entry name" value="HTH_ARAC_FAMILY_2"/>
    <property type="match status" value="1"/>
</dbReference>
<evidence type="ECO:0000313" key="6">
    <source>
        <dbReference type="Proteomes" id="UP000664654"/>
    </source>
</evidence>
<name>A0A939DP13_9ALTE</name>
<dbReference type="PANTHER" id="PTHR43280:SF2">
    <property type="entry name" value="HTH-TYPE TRANSCRIPTIONAL REGULATOR EXSA"/>
    <property type="match status" value="1"/>
</dbReference>
<protein>
    <submittedName>
        <fullName evidence="5">Helix-turn-helix domain-containing protein</fullName>
    </submittedName>
</protein>
<comment type="caution">
    <text evidence="5">The sequence shown here is derived from an EMBL/GenBank/DDBJ whole genome shotgun (WGS) entry which is preliminary data.</text>
</comment>
<reference evidence="5" key="1">
    <citation type="submission" date="2021-03" db="EMBL/GenBank/DDBJ databases">
        <title>novel species isolated from a fishpond in China.</title>
        <authorList>
            <person name="Lu H."/>
            <person name="Cai Z."/>
        </authorList>
    </citation>
    <scope>NUCLEOTIDE SEQUENCE</scope>
    <source>
        <strain evidence="5">JCM 30855</strain>
    </source>
</reference>
<evidence type="ECO:0000256" key="2">
    <source>
        <dbReference type="ARBA" id="ARBA00023125"/>
    </source>
</evidence>
<dbReference type="SMART" id="SM00342">
    <property type="entry name" value="HTH_ARAC"/>
    <property type="match status" value="1"/>
</dbReference>
<keyword evidence="1" id="KW-0805">Transcription regulation</keyword>
<dbReference type="AlphaFoldDB" id="A0A939DP13"/>